<evidence type="ECO:0000313" key="3">
    <source>
        <dbReference type="EMBL" id="MDT0436011.1"/>
    </source>
</evidence>
<evidence type="ECO:0008006" key="5">
    <source>
        <dbReference type="Google" id="ProtNLM"/>
    </source>
</evidence>
<dbReference type="Proteomes" id="UP001183535">
    <property type="component" value="Unassembled WGS sequence"/>
</dbReference>
<keyword evidence="2" id="KW-0812">Transmembrane</keyword>
<name>A0ABD5EN26_9ACTN</name>
<protein>
    <recommendedName>
        <fullName evidence="5">Secreted protein</fullName>
    </recommendedName>
</protein>
<dbReference type="RefSeq" id="WP_237549031.1">
    <property type="nucleotide sequence ID" value="NZ_JAVRES010000005.1"/>
</dbReference>
<feature type="compositionally biased region" description="Acidic residues" evidence="1">
    <location>
        <begin position="191"/>
        <end position="200"/>
    </location>
</feature>
<organism evidence="3 4">
    <name type="scientific">Streptomyces doudnae</name>
    <dbReference type="NCBI Taxonomy" id="3075536"/>
    <lineage>
        <taxon>Bacteria</taxon>
        <taxon>Bacillati</taxon>
        <taxon>Actinomycetota</taxon>
        <taxon>Actinomycetes</taxon>
        <taxon>Kitasatosporales</taxon>
        <taxon>Streptomycetaceae</taxon>
        <taxon>Streptomyces</taxon>
    </lineage>
</organism>
<evidence type="ECO:0000256" key="1">
    <source>
        <dbReference type="SAM" id="MobiDB-lite"/>
    </source>
</evidence>
<reference evidence="4" key="1">
    <citation type="submission" date="2023-07" db="EMBL/GenBank/DDBJ databases">
        <title>30 novel species of actinomycetes from the DSMZ collection.</title>
        <authorList>
            <person name="Nouioui I."/>
        </authorList>
    </citation>
    <scope>NUCLEOTIDE SEQUENCE [LARGE SCALE GENOMIC DNA]</scope>
    <source>
        <strain evidence="4">DSM 41981</strain>
    </source>
</reference>
<sequence length="200" mass="22226">MDIGAVLIAVTGVAGTLGGALLTQRGADRAKRRELETAQALQEARENRELRRRCYAELHRDARQFATSISRHLYVLRDREAGPDDVRVLEETKDAFRDRWSEALMIAPDPVVAPAHEVNAALTAVYGRVKRWEQGRPGEGETLRSAAEAQRDLWTLIETMRDAMRADLGVTGATTARPRRAPERGRSVVDDFPEPDDALG</sequence>
<dbReference type="AlphaFoldDB" id="A0ABD5EN26"/>
<keyword evidence="2" id="KW-0472">Membrane</keyword>
<evidence type="ECO:0000313" key="4">
    <source>
        <dbReference type="Proteomes" id="UP001183535"/>
    </source>
</evidence>
<feature type="transmembrane region" description="Helical" evidence="2">
    <location>
        <begin position="6"/>
        <end position="23"/>
    </location>
</feature>
<comment type="caution">
    <text evidence="3">The sequence shown here is derived from an EMBL/GenBank/DDBJ whole genome shotgun (WGS) entry which is preliminary data.</text>
</comment>
<feature type="region of interest" description="Disordered" evidence="1">
    <location>
        <begin position="168"/>
        <end position="200"/>
    </location>
</feature>
<accession>A0ABD5EN26</accession>
<proteinExistence type="predicted"/>
<keyword evidence="4" id="KW-1185">Reference proteome</keyword>
<gene>
    <name evidence="3" type="ORF">RM877_15110</name>
</gene>
<keyword evidence="2" id="KW-1133">Transmembrane helix</keyword>
<dbReference type="EMBL" id="JAVRES010000005">
    <property type="protein sequence ID" value="MDT0436011.1"/>
    <property type="molecule type" value="Genomic_DNA"/>
</dbReference>
<evidence type="ECO:0000256" key="2">
    <source>
        <dbReference type="SAM" id="Phobius"/>
    </source>
</evidence>
<feature type="compositionally biased region" description="Basic and acidic residues" evidence="1">
    <location>
        <begin position="180"/>
        <end position="189"/>
    </location>
</feature>